<dbReference type="CDD" id="cd07813">
    <property type="entry name" value="COQ10p_like"/>
    <property type="match status" value="1"/>
</dbReference>
<dbReference type="OrthoDB" id="9804759at2"/>
<organism evidence="3 4">
    <name type="scientific">Minwuia thermotolerans</name>
    <dbReference type="NCBI Taxonomy" id="2056226"/>
    <lineage>
        <taxon>Bacteria</taxon>
        <taxon>Pseudomonadati</taxon>
        <taxon>Pseudomonadota</taxon>
        <taxon>Alphaproteobacteria</taxon>
        <taxon>Minwuiales</taxon>
        <taxon>Minwuiaceae</taxon>
        <taxon>Minwuia</taxon>
    </lineage>
</organism>
<dbReference type="GO" id="GO:0048039">
    <property type="term" value="F:ubiquinone binding"/>
    <property type="evidence" value="ECO:0007669"/>
    <property type="project" value="InterPro"/>
</dbReference>
<dbReference type="InterPro" id="IPR005031">
    <property type="entry name" value="COQ10_START"/>
</dbReference>
<dbReference type="InterPro" id="IPR044996">
    <property type="entry name" value="COQ10-like"/>
</dbReference>
<dbReference type="GO" id="GO:0045333">
    <property type="term" value="P:cellular respiration"/>
    <property type="evidence" value="ECO:0007669"/>
    <property type="project" value="InterPro"/>
</dbReference>
<comment type="caution">
    <text evidence="3">The sequence shown here is derived from an EMBL/GenBank/DDBJ whole genome shotgun (WGS) entry which is preliminary data.</text>
</comment>
<accession>A0A2M9G6T9</accession>
<dbReference type="RefSeq" id="WP_109793846.1">
    <property type="nucleotide sequence ID" value="NZ_PHIG01000005.1"/>
</dbReference>
<dbReference type="Proteomes" id="UP000229498">
    <property type="component" value="Unassembled WGS sequence"/>
</dbReference>
<protein>
    <submittedName>
        <fullName evidence="3">Ubiquinone-binding protein</fullName>
    </submittedName>
</protein>
<keyword evidence="4" id="KW-1185">Reference proteome</keyword>
<evidence type="ECO:0000256" key="1">
    <source>
        <dbReference type="ARBA" id="ARBA00008918"/>
    </source>
</evidence>
<dbReference type="PANTHER" id="PTHR12901">
    <property type="entry name" value="SPERM PROTEIN HOMOLOG"/>
    <property type="match status" value="1"/>
</dbReference>
<sequence>MPKHSENRVLPYTPEQMYALVADVEKYPQFLPWCVGVRIVSHGAEQITADLLIGFKMFRERFRSKVDLEPATPRIDVAYIEGPMRYLENHWVFRDHEKGCEVDFMVDFEFRSRLLRRAVEPLFNEAVRRMVTAFERRADALYGETAAQRK</sequence>
<proteinExistence type="inferred from homology"/>
<name>A0A2M9G6T9_9PROT</name>
<dbReference type="PANTHER" id="PTHR12901:SF10">
    <property type="entry name" value="COENZYME Q-BINDING PROTEIN COQ10, MITOCHONDRIAL"/>
    <property type="match status" value="1"/>
</dbReference>
<gene>
    <name evidence="3" type="ORF">CVT23_01725</name>
</gene>
<dbReference type="SUPFAM" id="SSF55961">
    <property type="entry name" value="Bet v1-like"/>
    <property type="match status" value="1"/>
</dbReference>
<evidence type="ECO:0000313" key="4">
    <source>
        <dbReference type="Proteomes" id="UP000229498"/>
    </source>
</evidence>
<dbReference type="InterPro" id="IPR023393">
    <property type="entry name" value="START-like_dom_sf"/>
</dbReference>
<dbReference type="Gene3D" id="3.30.530.20">
    <property type="match status" value="1"/>
</dbReference>
<dbReference type="Pfam" id="PF03364">
    <property type="entry name" value="Polyketide_cyc"/>
    <property type="match status" value="1"/>
</dbReference>
<evidence type="ECO:0000259" key="2">
    <source>
        <dbReference type="Pfam" id="PF03364"/>
    </source>
</evidence>
<comment type="similarity">
    <text evidence="1">Belongs to the ribosome association toxin RatA family.</text>
</comment>
<evidence type="ECO:0000313" key="3">
    <source>
        <dbReference type="EMBL" id="PJK31420.1"/>
    </source>
</evidence>
<keyword evidence="3" id="KW-0830">Ubiquinone</keyword>
<reference evidence="3 4" key="1">
    <citation type="submission" date="2017-11" db="EMBL/GenBank/DDBJ databases">
        <title>Draft genome sequence of Rhizobiales bacterium SY3-13.</title>
        <authorList>
            <person name="Sun C."/>
        </authorList>
    </citation>
    <scope>NUCLEOTIDE SEQUENCE [LARGE SCALE GENOMIC DNA]</scope>
    <source>
        <strain evidence="3 4">SY3-13</strain>
    </source>
</reference>
<dbReference type="EMBL" id="PHIG01000005">
    <property type="protein sequence ID" value="PJK31420.1"/>
    <property type="molecule type" value="Genomic_DNA"/>
</dbReference>
<feature type="domain" description="Coenzyme Q-binding protein COQ10 START" evidence="2">
    <location>
        <begin position="10"/>
        <end position="135"/>
    </location>
</feature>
<dbReference type="AlphaFoldDB" id="A0A2M9G6T9"/>